<keyword evidence="10" id="KW-0902">Two-component regulatory system</keyword>
<dbReference type="SUPFAM" id="SSF158472">
    <property type="entry name" value="HAMP domain-like"/>
    <property type="match status" value="1"/>
</dbReference>
<dbReference type="GO" id="GO:0006355">
    <property type="term" value="P:regulation of DNA-templated transcription"/>
    <property type="evidence" value="ECO:0007669"/>
    <property type="project" value="InterPro"/>
</dbReference>
<dbReference type="InterPro" id="IPR013767">
    <property type="entry name" value="PAS_fold"/>
</dbReference>
<keyword evidence="7" id="KW-0547">Nucleotide-binding</keyword>
<evidence type="ECO:0000256" key="4">
    <source>
        <dbReference type="ARBA" id="ARBA00022475"/>
    </source>
</evidence>
<dbReference type="PROSITE" id="PS50109">
    <property type="entry name" value="HIS_KIN"/>
    <property type="match status" value="1"/>
</dbReference>
<dbReference type="CDD" id="cd00082">
    <property type="entry name" value="HisKA"/>
    <property type="match status" value="1"/>
</dbReference>
<dbReference type="InterPro" id="IPR003661">
    <property type="entry name" value="HisK_dim/P_dom"/>
</dbReference>
<dbReference type="GO" id="GO:0000155">
    <property type="term" value="F:phosphorelay sensor kinase activity"/>
    <property type="evidence" value="ECO:0007669"/>
    <property type="project" value="InterPro"/>
</dbReference>
<dbReference type="SMART" id="SM00388">
    <property type="entry name" value="HisKA"/>
    <property type="match status" value="1"/>
</dbReference>
<comment type="caution">
    <text evidence="16">The sequence shown here is derived from an EMBL/GenBank/DDBJ whole genome shotgun (WGS) entry which is preliminary data.</text>
</comment>
<keyword evidence="12" id="KW-0175">Coiled coil</keyword>
<evidence type="ECO:0000313" key="17">
    <source>
        <dbReference type="Proteomes" id="UP000219327"/>
    </source>
</evidence>
<dbReference type="Pfam" id="PF02518">
    <property type="entry name" value="HATPase_c"/>
    <property type="match status" value="1"/>
</dbReference>
<dbReference type="CDD" id="cd00130">
    <property type="entry name" value="PAS"/>
    <property type="match status" value="1"/>
</dbReference>
<evidence type="ECO:0000256" key="8">
    <source>
        <dbReference type="ARBA" id="ARBA00022777"/>
    </source>
</evidence>
<dbReference type="PANTHER" id="PTHR45453">
    <property type="entry name" value="PHOSPHATE REGULON SENSOR PROTEIN PHOR"/>
    <property type="match status" value="1"/>
</dbReference>
<dbReference type="PANTHER" id="PTHR45453:SF1">
    <property type="entry name" value="PHOSPHATE REGULON SENSOR PROTEIN PHOR"/>
    <property type="match status" value="1"/>
</dbReference>
<dbReference type="InterPro" id="IPR003660">
    <property type="entry name" value="HAMP_dom"/>
</dbReference>
<feature type="coiled-coil region" evidence="12">
    <location>
        <begin position="227"/>
        <end position="254"/>
    </location>
</feature>
<keyword evidence="8" id="KW-0418">Kinase</keyword>
<dbReference type="SMART" id="SM00387">
    <property type="entry name" value="HATPase_c"/>
    <property type="match status" value="1"/>
</dbReference>
<dbReference type="CDD" id="cd00075">
    <property type="entry name" value="HATPase"/>
    <property type="match status" value="1"/>
</dbReference>
<dbReference type="PROSITE" id="PS50885">
    <property type="entry name" value="HAMP"/>
    <property type="match status" value="1"/>
</dbReference>
<evidence type="ECO:0000259" key="15">
    <source>
        <dbReference type="PROSITE" id="PS50885"/>
    </source>
</evidence>
<dbReference type="InterPro" id="IPR003594">
    <property type="entry name" value="HATPase_dom"/>
</dbReference>
<dbReference type="Proteomes" id="UP000219327">
    <property type="component" value="Unassembled WGS sequence"/>
</dbReference>
<keyword evidence="5" id="KW-0597">Phosphoprotein</keyword>
<dbReference type="InterPro" id="IPR035965">
    <property type="entry name" value="PAS-like_dom_sf"/>
</dbReference>
<evidence type="ECO:0000256" key="7">
    <source>
        <dbReference type="ARBA" id="ARBA00022741"/>
    </source>
</evidence>
<evidence type="ECO:0000256" key="3">
    <source>
        <dbReference type="ARBA" id="ARBA00012438"/>
    </source>
</evidence>
<dbReference type="Gene3D" id="1.10.287.130">
    <property type="match status" value="1"/>
</dbReference>
<evidence type="ECO:0000256" key="9">
    <source>
        <dbReference type="ARBA" id="ARBA00022840"/>
    </source>
</evidence>
<evidence type="ECO:0000256" key="6">
    <source>
        <dbReference type="ARBA" id="ARBA00022679"/>
    </source>
</evidence>
<dbReference type="CDD" id="cd06225">
    <property type="entry name" value="HAMP"/>
    <property type="match status" value="1"/>
</dbReference>
<dbReference type="GO" id="GO:0016036">
    <property type="term" value="P:cellular response to phosphate starvation"/>
    <property type="evidence" value="ECO:0007669"/>
    <property type="project" value="TreeGrafter"/>
</dbReference>
<dbReference type="AlphaFoldDB" id="A0A2A5WK73"/>
<evidence type="ECO:0000313" key="16">
    <source>
        <dbReference type="EMBL" id="PDH36811.1"/>
    </source>
</evidence>
<dbReference type="SMART" id="SM00091">
    <property type="entry name" value="PAS"/>
    <property type="match status" value="1"/>
</dbReference>
<dbReference type="Gene3D" id="3.30.565.10">
    <property type="entry name" value="Histidine kinase-like ATPase, C-terminal domain"/>
    <property type="match status" value="1"/>
</dbReference>
<keyword evidence="9" id="KW-0067">ATP-binding</keyword>
<evidence type="ECO:0000259" key="14">
    <source>
        <dbReference type="PROSITE" id="PS50109"/>
    </source>
</evidence>
<dbReference type="SMART" id="SM00304">
    <property type="entry name" value="HAMP"/>
    <property type="match status" value="1"/>
</dbReference>
<dbReference type="Gene3D" id="6.10.340.10">
    <property type="match status" value="1"/>
</dbReference>
<feature type="domain" description="HAMP" evidence="15">
    <location>
        <begin position="190"/>
        <end position="242"/>
    </location>
</feature>
<dbReference type="FunFam" id="3.30.565.10:FF:000023">
    <property type="entry name" value="PAS domain-containing sensor histidine kinase"/>
    <property type="match status" value="1"/>
</dbReference>
<keyword evidence="6" id="KW-0808">Transferase</keyword>
<keyword evidence="4" id="KW-1003">Cell membrane</keyword>
<keyword evidence="11 13" id="KW-0472">Membrane</keyword>
<keyword evidence="13" id="KW-0812">Transmembrane</keyword>
<dbReference type="SUPFAM" id="SSF55785">
    <property type="entry name" value="PYP-like sensor domain (PAS domain)"/>
    <property type="match status" value="1"/>
</dbReference>
<dbReference type="GO" id="GO:0005886">
    <property type="term" value="C:plasma membrane"/>
    <property type="evidence" value="ECO:0007669"/>
    <property type="project" value="UniProtKB-SubCell"/>
</dbReference>
<evidence type="ECO:0000256" key="5">
    <source>
        <dbReference type="ARBA" id="ARBA00022553"/>
    </source>
</evidence>
<dbReference type="Pfam" id="PF00989">
    <property type="entry name" value="PAS"/>
    <property type="match status" value="1"/>
</dbReference>
<dbReference type="Pfam" id="PF00512">
    <property type="entry name" value="HisKA"/>
    <property type="match status" value="1"/>
</dbReference>
<dbReference type="InterPro" id="IPR004358">
    <property type="entry name" value="Sig_transdc_His_kin-like_C"/>
</dbReference>
<evidence type="ECO:0000256" key="1">
    <source>
        <dbReference type="ARBA" id="ARBA00000085"/>
    </source>
</evidence>
<feature type="transmembrane region" description="Helical" evidence="13">
    <location>
        <begin position="170"/>
        <end position="189"/>
    </location>
</feature>
<dbReference type="GO" id="GO:0004721">
    <property type="term" value="F:phosphoprotein phosphatase activity"/>
    <property type="evidence" value="ECO:0007669"/>
    <property type="project" value="TreeGrafter"/>
</dbReference>
<evidence type="ECO:0000256" key="10">
    <source>
        <dbReference type="ARBA" id="ARBA00023012"/>
    </source>
</evidence>
<gene>
    <name evidence="16" type="ORF">CNE99_09045</name>
</gene>
<protein>
    <recommendedName>
        <fullName evidence="3">histidine kinase</fullName>
        <ecNumber evidence="3">2.7.13.3</ecNumber>
    </recommendedName>
</protein>
<dbReference type="InterPro" id="IPR036097">
    <property type="entry name" value="HisK_dim/P_sf"/>
</dbReference>
<dbReference type="Gene3D" id="3.30.450.20">
    <property type="entry name" value="PAS domain"/>
    <property type="match status" value="2"/>
</dbReference>
<dbReference type="Pfam" id="PF00672">
    <property type="entry name" value="HAMP"/>
    <property type="match status" value="1"/>
</dbReference>
<dbReference type="FunFam" id="1.10.287.130:FF:000008">
    <property type="entry name" value="Two-component sensor histidine kinase"/>
    <property type="match status" value="1"/>
</dbReference>
<sequence length="600" mass="65944">MLRSKFLWQLYTTLGAVVLVSIVVFGTLTLAQLQVDTRANIEHSLISQATILRHHLRPYLEAGRQLSQSELGSLIEGGSARVTVIDTAGVVMADNRQEPGIMDNHKARPEVLQAMSSGAGVSERFSRTIGENMLYVALRVPKEGRLVGFIRVAIPLADLEAQHAAIRNRLVFSAAIILAVFLGIGFLAARRISRPLAQITEGASFIAAGHYDHRLPKRSDDEIGRLSSTLNELARQTEERIEDLMDSRNQLAAILSGLTEGVIAVDMDQKILHINESAGRMLQLQKNVAIRSPLGDVVRVDEIRQAVDTCLSELISVNATVKVRDSTLDVLVAVLRNDDWQSAAGAIVVLEDVTEMLRLEQVRSDFVANASHELKTPISAIRGFVETILDDDQMPEDIRKRFVGRIRSQSMRLDNIVKDLIHLSRFDAYAVRMELSTLDLGVLLRQIQQSKAEDAADTELSFHSEICDKAVEVNGEVKALDQMVVNLIDNAFKYTPVGGTVTLRLSTVGQMAVIEVEDNGIGIPEDERQRIFERFYRVDRGRSREQGGTGLGLSIVKHIAQSHNGSVDLIGEVDKGSTFRVSIPLATKALLTATEPSSGS</sequence>
<dbReference type="InterPro" id="IPR036890">
    <property type="entry name" value="HATPase_C_sf"/>
</dbReference>
<evidence type="ECO:0000256" key="2">
    <source>
        <dbReference type="ARBA" id="ARBA00004236"/>
    </source>
</evidence>
<feature type="domain" description="Histidine kinase" evidence="14">
    <location>
        <begin position="369"/>
        <end position="587"/>
    </location>
</feature>
<proteinExistence type="predicted"/>
<feature type="transmembrane region" description="Helical" evidence="13">
    <location>
        <begin position="6"/>
        <end position="31"/>
    </location>
</feature>
<comment type="catalytic activity">
    <reaction evidence="1">
        <text>ATP + protein L-histidine = ADP + protein N-phospho-L-histidine.</text>
        <dbReference type="EC" id="2.7.13.3"/>
    </reaction>
</comment>
<dbReference type="SUPFAM" id="SSF55874">
    <property type="entry name" value="ATPase domain of HSP90 chaperone/DNA topoisomerase II/histidine kinase"/>
    <property type="match status" value="1"/>
</dbReference>
<dbReference type="InterPro" id="IPR000014">
    <property type="entry name" value="PAS"/>
</dbReference>
<accession>A0A2A5WK73</accession>
<dbReference type="SUPFAM" id="SSF47384">
    <property type="entry name" value="Homodimeric domain of signal transducing histidine kinase"/>
    <property type="match status" value="1"/>
</dbReference>
<comment type="subcellular location">
    <subcellularLocation>
        <location evidence="2">Cell membrane</location>
    </subcellularLocation>
</comment>
<evidence type="ECO:0000256" key="11">
    <source>
        <dbReference type="ARBA" id="ARBA00023136"/>
    </source>
</evidence>
<evidence type="ECO:0000256" key="12">
    <source>
        <dbReference type="SAM" id="Coils"/>
    </source>
</evidence>
<dbReference type="PRINTS" id="PR00344">
    <property type="entry name" value="BCTRLSENSOR"/>
</dbReference>
<dbReference type="GO" id="GO:0005524">
    <property type="term" value="F:ATP binding"/>
    <property type="evidence" value="ECO:0007669"/>
    <property type="project" value="UniProtKB-KW"/>
</dbReference>
<keyword evidence="13" id="KW-1133">Transmembrane helix</keyword>
<evidence type="ECO:0000256" key="13">
    <source>
        <dbReference type="SAM" id="Phobius"/>
    </source>
</evidence>
<dbReference type="InterPro" id="IPR050351">
    <property type="entry name" value="BphY/WalK/GraS-like"/>
</dbReference>
<organism evidence="16 17">
    <name type="scientific">OM182 bacterium MED-G24</name>
    <dbReference type="NCBI Taxonomy" id="1986255"/>
    <lineage>
        <taxon>Bacteria</taxon>
        <taxon>Pseudomonadati</taxon>
        <taxon>Pseudomonadota</taxon>
        <taxon>Gammaproteobacteria</taxon>
        <taxon>OMG group</taxon>
        <taxon>OM182 clade</taxon>
    </lineage>
</organism>
<dbReference type="EMBL" id="NTKD01000059">
    <property type="protein sequence ID" value="PDH36811.1"/>
    <property type="molecule type" value="Genomic_DNA"/>
</dbReference>
<name>A0A2A5WK73_9GAMM</name>
<dbReference type="InterPro" id="IPR005467">
    <property type="entry name" value="His_kinase_dom"/>
</dbReference>
<reference evidence="16 17" key="1">
    <citation type="submission" date="2017-08" db="EMBL/GenBank/DDBJ databases">
        <title>Fine stratification of microbial communities through a metagenomic profile of the photic zone.</title>
        <authorList>
            <person name="Haro-Moreno J.M."/>
            <person name="Lopez-Perez M."/>
            <person name="De La Torre J."/>
            <person name="Picazo A."/>
            <person name="Camacho A."/>
            <person name="Rodriguez-Valera F."/>
        </authorList>
    </citation>
    <scope>NUCLEOTIDE SEQUENCE [LARGE SCALE GENOMIC DNA]</scope>
    <source>
        <strain evidence="16">MED-G24</strain>
    </source>
</reference>
<dbReference type="EC" id="2.7.13.3" evidence="3"/>